<keyword evidence="1" id="KW-1133">Transmembrane helix</keyword>
<dbReference type="eggNOG" id="ENOG5034BTX">
    <property type="taxonomic scope" value="Bacteria"/>
</dbReference>
<keyword evidence="1" id="KW-0472">Membrane</keyword>
<dbReference type="AlphaFoldDB" id="F2JU96"/>
<dbReference type="Proteomes" id="UP000001062">
    <property type="component" value="Chromosome"/>
</dbReference>
<keyword evidence="3" id="KW-1185">Reference proteome</keyword>
<name>F2JU96_MARM1</name>
<feature type="transmembrane region" description="Helical" evidence="1">
    <location>
        <begin position="7"/>
        <end position="24"/>
    </location>
</feature>
<reference evidence="2 3" key="1">
    <citation type="journal article" date="2012" name="Stand. Genomic Sci.">
        <title>Complete genome sequence of the melanogenic marine bacterium Marinomonas mediterranea type strain (MMB-1(T)).</title>
        <authorList>
            <person name="Lucas-Elio P."/>
            <person name="Goodwin L."/>
            <person name="Woyke T."/>
            <person name="Pitluck S."/>
            <person name="Nolan M."/>
            <person name="Kyrpides N.C."/>
            <person name="Detter J.C."/>
            <person name="Copeland A."/>
            <person name="Teshima H."/>
            <person name="Bruce D."/>
            <person name="Detter C."/>
            <person name="Tapia R."/>
            <person name="Han S."/>
            <person name="Land M.L."/>
            <person name="Ivanova N."/>
            <person name="Mikhailova N."/>
            <person name="Johnston A.W."/>
            <person name="Sanchez-Amat A."/>
        </authorList>
    </citation>
    <scope>NUCLEOTIDE SEQUENCE [LARGE SCALE GENOMIC DNA]</scope>
    <source>
        <strain evidence="3">ATCC 700492 / JCM 21426 / NBRC 103028 / MMB-1</strain>
    </source>
</reference>
<keyword evidence="1" id="KW-0812">Transmembrane</keyword>
<organism evidence="2 3">
    <name type="scientific">Marinomonas mediterranea (strain ATCC 700492 / JCM 21426 / NBRC 103028 / MMB-1)</name>
    <dbReference type="NCBI Taxonomy" id="717774"/>
    <lineage>
        <taxon>Bacteria</taxon>
        <taxon>Pseudomonadati</taxon>
        <taxon>Pseudomonadota</taxon>
        <taxon>Gammaproteobacteria</taxon>
        <taxon>Oceanospirillales</taxon>
        <taxon>Oceanospirillaceae</taxon>
        <taxon>Marinomonas</taxon>
    </lineage>
</organism>
<dbReference type="PATRIC" id="fig|717774.3.peg.2448"/>
<evidence type="ECO:0000313" key="3">
    <source>
        <dbReference type="Proteomes" id="UP000001062"/>
    </source>
</evidence>
<dbReference type="EMBL" id="CP002583">
    <property type="protein sequence ID" value="ADZ91608.1"/>
    <property type="molecule type" value="Genomic_DNA"/>
</dbReference>
<gene>
    <name evidence="2" type="ordered locus">Marme_2369</name>
</gene>
<dbReference type="RefSeq" id="WP_013661512.1">
    <property type="nucleotide sequence ID" value="NC_015276.1"/>
</dbReference>
<dbReference type="HOGENOM" id="CLU_1111008_0_0_6"/>
<accession>F2JU96</accession>
<protein>
    <submittedName>
        <fullName evidence="2">Uncharacterized protein</fullName>
    </submittedName>
</protein>
<feature type="transmembrane region" description="Helical" evidence="1">
    <location>
        <begin position="36"/>
        <end position="54"/>
    </location>
</feature>
<proteinExistence type="predicted"/>
<evidence type="ECO:0000313" key="2">
    <source>
        <dbReference type="EMBL" id="ADZ91608.1"/>
    </source>
</evidence>
<evidence type="ECO:0000256" key="1">
    <source>
        <dbReference type="SAM" id="Phobius"/>
    </source>
</evidence>
<dbReference type="KEGG" id="mme:Marme_2369"/>
<dbReference type="OrthoDB" id="9855838at2"/>
<sequence length="272" mass="31239">MVNTKQYFVLTGLVVAGLVLIVIQQSLGNEHWANSYLNAISSTLFMGGVLGVLYKKYIDDEHYKELKKLLRIHESIEDSGLLEYHVKSNDFNYSHLITDSKELTVVVNDGHKWVTINANDLRERFNRDTTTRFIHLDGNNPFVHALVIKTGYRHDEFVSKLDTARTELIKIYEESKKKGRLEIYAMETYPTHSIYLTERKLVITPYQISSKRLNIPVYIYDATSSDRGYFKDVKSDLEHIVSDAKRIFPAPENDIESQSARTSLSSVEKANA</sequence>